<protein>
    <recommendedName>
        <fullName evidence="7 8">Large ribosomal subunit protein bL20</fullName>
    </recommendedName>
</protein>
<evidence type="ECO:0000313" key="10">
    <source>
        <dbReference type="EMBL" id="RAQ97331.1"/>
    </source>
</evidence>
<dbReference type="AlphaFoldDB" id="A0A328VK91"/>
<dbReference type="PRINTS" id="PR00062">
    <property type="entry name" value="RIBOSOMALL20"/>
</dbReference>
<evidence type="ECO:0000256" key="7">
    <source>
        <dbReference type="ARBA" id="ARBA00035172"/>
    </source>
</evidence>
<dbReference type="InterPro" id="IPR035566">
    <property type="entry name" value="Ribosomal_protein_bL20_C"/>
</dbReference>
<keyword evidence="11" id="KW-1185">Reference proteome</keyword>
<dbReference type="GO" id="GO:0000027">
    <property type="term" value="P:ribosomal large subunit assembly"/>
    <property type="evidence" value="ECO:0007669"/>
    <property type="project" value="UniProtKB-UniRule"/>
</dbReference>
<evidence type="ECO:0000256" key="5">
    <source>
        <dbReference type="ARBA" id="ARBA00023274"/>
    </source>
</evidence>
<dbReference type="FunFam" id="1.10.1900.20:FF:000001">
    <property type="entry name" value="50S ribosomal protein L20"/>
    <property type="match status" value="1"/>
</dbReference>
<dbReference type="Gene3D" id="1.10.1900.20">
    <property type="entry name" value="Ribosomal protein L20"/>
    <property type="match status" value="1"/>
</dbReference>
<evidence type="ECO:0000256" key="1">
    <source>
        <dbReference type="ARBA" id="ARBA00007698"/>
    </source>
</evidence>
<evidence type="ECO:0000313" key="11">
    <source>
        <dbReference type="Proteomes" id="UP000248706"/>
    </source>
</evidence>
<dbReference type="GO" id="GO:1990904">
    <property type="term" value="C:ribonucleoprotein complex"/>
    <property type="evidence" value="ECO:0007669"/>
    <property type="project" value="UniProtKB-KW"/>
</dbReference>
<keyword evidence="4 8" id="KW-0689">Ribosomal protein</keyword>
<dbReference type="PROSITE" id="PS00937">
    <property type="entry name" value="RIBOSOMAL_L20"/>
    <property type="match status" value="1"/>
</dbReference>
<dbReference type="OrthoDB" id="9808966at2"/>
<dbReference type="GO" id="GO:0019843">
    <property type="term" value="F:rRNA binding"/>
    <property type="evidence" value="ECO:0007669"/>
    <property type="project" value="UniProtKB-UniRule"/>
</dbReference>
<dbReference type="PANTHER" id="PTHR10986">
    <property type="entry name" value="39S RIBOSOMAL PROTEIN L20"/>
    <property type="match status" value="1"/>
</dbReference>
<dbReference type="NCBIfam" id="TIGR01032">
    <property type="entry name" value="rplT_bact"/>
    <property type="match status" value="1"/>
</dbReference>
<dbReference type="GO" id="GO:0006412">
    <property type="term" value="P:translation"/>
    <property type="evidence" value="ECO:0007669"/>
    <property type="project" value="InterPro"/>
</dbReference>
<dbReference type="GO" id="GO:0005840">
    <property type="term" value="C:ribosome"/>
    <property type="evidence" value="ECO:0007669"/>
    <property type="project" value="UniProtKB-KW"/>
</dbReference>
<dbReference type="InterPro" id="IPR049946">
    <property type="entry name" value="RIBOSOMAL_L20_CS"/>
</dbReference>
<evidence type="ECO:0000256" key="9">
    <source>
        <dbReference type="RuleBase" id="RU000560"/>
    </source>
</evidence>
<evidence type="ECO:0000256" key="8">
    <source>
        <dbReference type="HAMAP-Rule" id="MF_00382"/>
    </source>
</evidence>
<sequence length="125" mass="14538">MPRVKRGVTARQKHKKVLQFVEGHRGTRRRLIKRARESMMHALAYAYRDRRNRKRDMRRLWITRINAAARMFGVTYSQLMHAIRVANISVDRKILAEMAVNDRPAFAELVKTALAAAQSQNQPQG</sequence>
<dbReference type="RefSeq" id="WP_112431616.1">
    <property type="nucleotide sequence ID" value="NZ_MCIF01000002.1"/>
</dbReference>
<dbReference type="Proteomes" id="UP000248706">
    <property type="component" value="Unassembled WGS sequence"/>
</dbReference>
<organism evidence="10 11">
    <name type="scientific">Thermogemmatispora tikiterensis</name>
    <dbReference type="NCBI Taxonomy" id="1825093"/>
    <lineage>
        <taxon>Bacteria</taxon>
        <taxon>Bacillati</taxon>
        <taxon>Chloroflexota</taxon>
        <taxon>Ktedonobacteria</taxon>
        <taxon>Thermogemmatisporales</taxon>
        <taxon>Thermogemmatisporaceae</taxon>
        <taxon>Thermogemmatispora</taxon>
    </lineage>
</organism>
<keyword evidence="5 8" id="KW-0687">Ribonucleoprotein</keyword>
<evidence type="ECO:0000256" key="4">
    <source>
        <dbReference type="ARBA" id="ARBA00022980"/>
    </source>
</evidence>
<dbReference type="Gene3D" id="6.10.160.10">
    <property type="match status" value="1"/>
</dbReference>
<evidence type="ECO:0000256" key="3">
    <source>
        <dbReference type="ARBA" id="ARBA00022884"/>
    </source>
</evidence>
<accession>A0A328VK91</accession>
<proteinExistence type="inferred from homology"/>
<comment type="function">
    <text evidence="6 8 9">Binds directly to 23S ribosomal RNA and is necessary for the in vitro assembly process of the 50S ribosomal subunit. It is not involved in the protein synthesizing functions of that subunit.</text>
</comment>
<evidence type="ECO:0000256" key="6">
    <source>
        <dbReference type="ARBA" id="ARBA00024775"/>
    </source>
</evidence>
<dbReference type="HAMAP" id="MF_00382">
    <property type="entry name" value="Ribosomal_bL20"/>
    <property type="match status" value="1"/>
</dbReference>
<gene>
    <name evidence="8" type="primary">rplT</name>
    <name evidence="10" type="ORF">A4R35_17460</name>
</gene>
<dbReference type="InterPro" id="IPR005813">
    <property type="entry name" value="Ribosomal_bL20"/>
</dbReference>
<dbReference type="SUPFAM" id="SSF74731">
    <property type="entry name" value="Ribosomal protein L20"/>
    <property type="match status" value="1"/>
</dbReference>
<comment type="similarity">
    <text evidence="1 8 9">Belongs to the bacterial ribosomal protein bL20 family.</text>
</comment>
<dbReference type="GO" id="GO:0003735">
    <property type="term" value="F:structural constituent of ribosome"/>
    <property type="evidence" value="ECO:0007669"/>
    <property type="project" value="InterPro"/>
</dbReference>
<dbReference type="CDD" id="cd07026">
    <property type="entry name" value="Ribosomal_L20"/>
    <property type="match status" value="1"/>
</dbReference>
<dbReference type="Pfam" id="PF00453">
    <property type="entry name" value="Ribosomal_L20"/>
    <property type="match status" value="1"/>
</dbReference>
<evidence type="ECO:0000256" key="2">
    <source>
        <dbReference type="ARBA" id="ARBA00022730"/>
    </source>
</evidence>
<keyword evidence="2 8" id="KW-0699">rRNA-binding</keyword>
<name>A0A328VK91_9CHLR</name>
<comment type="caution">
    <text evidence="10">The sequence shown here is derived from an EMBL/GenBank/DDBJ whole genome shotgun (WGS) entry which is preliminary data.</text>
</comment>
<keyword evidence="3 8" id="KW-0694">RNA-binding</keyword>
<dbReference type="EMBL" id="MCIF01000002">
    <property type="protein sequence ID" value="RAQ97331.1"/>
    <property type="molecule type" value="Genomic_DNA"/>
</dbReference>
<reference evidence="10 11" key="1">
    <citation type="submission" date="2016-08" db="EMBL/GenBank/DDBJ databases">
        <title>Analysis of Carbohydrate Active Enzymes in Thermogemmatispora T81 Reveals Carbohydrate Degradation Ability.</title>
        <authorList>
            <person name="Tomazini A."/>
            <person name="Lal S."/>
            <person name="Stott M."/>
            <person name="Henrissat B."/>
            <person name="Polikarpov I."/>
            <person name="Sparling R."/>
            <person name="Levin D.B."/>
        </authorList>
    </citation>
    <scope>NUCLEOTIDE SEQUENCE [LARGE SCALE GENOMIC DNA]</scope>
    <source>
        <strain evidence="10 11">T81</strain>
    </source>
</reference>